<dbReference type="Proteomes" id="UP000001312">
    <property type="component" value="Unassembled WGS sequence"/>
</dbReference>
<dbReference type="KEGG" id="ssl:SS1G_01775"/>
<dbReference type="HOGENOM" id="CLU_2795487_0_0_1"/>
<dbReference type="InParanoid" id="A7E8Z7"/>
<accession>A7E8Z7</accession>
<evidence type="ECO:0000313" key="2">
    <source>
        <dbReference type="Proteomes" id="UP000001312"/>
    </source>
</evidence>
<reference evidence="2" key="1">
    <citation type="journal article" date="2011" name="PLoS Genet.">
        <title>Genomic analysis of the necrotrophic fungal pathogens Sclerotinia sclerotiorum and Botrytis cinerea.</title>
        <authorList>
            <person name="Amselem J."/>
            <person name="Cuomo C.A."/>
            <person name="van Kan J.A."/>
            <person name="Viaud M."/>
            <person name="Benito E.P."/>
            <person name="Couloux A."/>
            <person name="Coutinho P.M."/>
            <person name="de Vries R.P."/>
            <person name="Dyer P.S."/>
            <person name="Fillinger S."/>
            <person name="Fournier E."/>
            <person name="Gout L."/>
            <person name="Hahn M."/>
            <person name="Kohn L."/>
            <person name="Lapalu N."/>
            <person name="Plummer K.M."/>
            <person name="Pradier J.M."/>
            <person name="Quevillon E."/>
            <person name="Sharon A."/>
            <person name="Simon A."/>
            <person name="ten Have A."/>
            <person name="Tudzynski B."/>
            <person name="Tudzynski P."/>
            <person name="Wincker P."/>
            <person name="Andrew M."/>
            <person name="Anthouard V."/>
            <person name="Beever R.E."/>
            <person name="Beffa R."/>
            <person name="Benoit I."/>
            <person name="Bouzid O."/>
            <person name="Brault B."/>
            <person name="Chen Z."/>
            <person name="Choquer M."/>
            <person name="Collemare J."/>
            <person name="Cotton P."/>
            <person name="Danchin E.G."/>
            <person name="Da Silva C."/>
            <person name="Gautier A."/>
            <person name="Giraud C."/>
            <person name="Giraud T."/>
            <person name="Gonzalez C."/>
            <person name="Grossetete S."/>
            <person name="Guldener U."/>
            <person name="Henrissat B."/>
            <person name="Howlett B.J."/>
            <person name="Kodira C."/>
            <person name="Kretschmer M."/>
            <person name="Lappartient A."/>
            <person name="Leroch M."/>
            <person name="Levis C."/>
            <person name="Mauceli E."/>
            <person name="Neuveglise C."/>
            <person name="Oeser B."/>
            <person name="Pearson M."/>
            <person name="Poulain J."/>
            <person name="Poussereau N."/>
            <person name="Quesneville H."/>
            <person name="Rascle C."/>
            <person name="Schumacher J."/>
            <person name="Segurens B."/>
            <person name="Sexton A."/>
            <person name="Silva E."/>
            <person name="Sirven C."/>
            <person name="Soanes D.M."/>
            <person name="Talbot N.J."/>
            <person name="Templeton M."/>
            <person name="Yandava C."/>
            <person name="Yarden O."/>
            <person name="Zeng Q."/>
            <person name="Rollins J.A."/>
            <person name="Lebrun M.H."/>
            <person name="Dickman M."/>
        </authorList>
    </citation>
    <scope>NUCLEOTIDE SEQUENCE [LARGE SCALE GENOMIC DNA]</scope>
    <source>
        <strain evidence="2">ATCC 18683 / 1980 / Ss-1</strain>
    </source>
</reference>
<sequence>MHSFPGTWWFTFRYRTAACAFCRCLKKIDKLYSVRFKDPSLNPYDFNQFNEIFNEPSTTSSNVFPSKS</sequence>
<protein>
    <submittedName>
        <fullName evidence="1">Uncharacterized protein</fullName>
    </submittedName>
</protein>
<name>A7E8Z7_SCLS1</name>
<organism evidence="1 2">
    <name type="scientific">Sclerotinia sclerotiorum (strain ATCC 18683 / 1980 / Ss-1)</name>
    <name type="common">White mold</name>
    <name type="synonym">Whetzelinia sclerotiorum</name>
    <dbReference type="NCBI Taxonomy" id="665079"/>
    <lineage>
        <taxon>Eukaryota</taxon>
        <taxon>Fungi</taxon>
        <taxon>Dikarya</taxon>
        <taxon>Ascomycota</taxon>
        <taxon>Pezizomycotina</taxon>
        <taxon>Leotiomycetes</taxon>
        <taxon>Helotiales</taxon>
        <taxon>Sclerotiniaceae</taxon>
        <taxon>Sclerotinia</taxon>
    </lineage>
</organism>
<proteinExistence type="predicted"/>
<evidence type="ECO:0000313" key="1">
    <source>
        <dbReference type="EMBL" id="EDN96849.1"/>
    </source>
</evidence>
<dbReference type="AlphaFoldDB" id="A7E8Z7"/>
<dbReference type="EMBL" id="CH476622">
    <property type="protein sequence ID" value="EDN96849.1"/>
    <property type="molecule type" value="Genomic_DNA"/>
</dbReference>
<keyword evidence="2" id="KW-1185">Reference proteome</keyword>
<dbReference type="RefSeq" id="XP_001597581.1">
    <property type="nucleotide sequence ID" value="XM_001597531.1"/>
</dbReference>
<gene>
    <name evidence="1" type="ORF">SS1G_01775</name>
</gene>
<dbReference type="GeneID" id="5493901"/>